<keyword evidence="4" id="KW-1185">Reference proteome</keyword>
<comment type="similarity">
    <text evidence="1">Belongs to the NAD(P)-dependent epimerase/dehydratase family.</text>
</comment>
<dbReference type="KEGG" id="epo:Epro_0332"/>
<dbReference type="AlphaFoldDB" id="A0A0G3WGC2"/>
<accession>A0A0G3WGC2</accession>
<dbReference type="InterPro" id="IPR001509">
    <property type="entry name" value="Epimerase_deHydtase"/>
</dbReference>
<dbReference type="PANTHER" id="PTHR43000">
    <property type="entry name" value="DTDP-D-GLUCOSE 4,6-DEHYDRATASE-RELATED"/>
    <property type="match status" value="1"/>
</dbReference>
<dbReference type="OrthoDB" id="5295702at2"/>
<dbReference type="SUPFAM" id="SSF51735">
    <property type="entry name" value="NAD(P)-binding Rossmann-fold domains"/>
    <property type="match status" value="1"/>
</dbReference>
<evidence type="ECO:0000313" key="4">
    <source>
        <dbReference type="Proteomes" id="UP000035337"/>
    </source>
</evidence>
<dbReference type="STRING" id="1408281.Epro_0332"/>
<evidence type="ECO:0000259" key="2">
    <source>
        <dbReference type="Pfam" id="PF01370"/>
    </source>
</evidence>
<gene>
    <name evidence="3" type="ORF">Epro_0332</name>
</gene>
<dbReference type="Gene3D" id="3.40.50.720">
    <property type="entry name" value="NAD(P)-binding Rossmann-like Domain"/>
    <property type="match status" value="1"/>
</dbReference>
<reference evidence="3 4" key="1">
    <citation type="submission" date="2014-09" db="EMBL/GenBank/DDBJ databases">
        <title>Complete genome sequence of Endomicrobium proavitum.</title>
        <authorList>
            <person name="Zheng H."/>
        </authorList>
    </citation>
    <scope>NUCLEOTIDE SEQUENCE [LARGE SCALE GENOMIC DNA]</scope>
    <source>
        <strain evidence="3 4">Rsa215</strain>
    </source>
</reference>
<name>A0A0G3WGC2_9BACT</name>
<proteinExistence type="inferred from homology"/>
<dbReference type="Pfam" id="PF01370">
    <property type="entry name" value="Epimerase"/>
    <property type="match status" value="1"/>
</dbReference>
<feature type="domain" description="NAD-dependent epimerase/dehydratase" evidence="2">
    <location>
        <begin position="6"/>
        <end position="225"/>
    </location>
</feature>
<dbReference type="Proteomes" id="UP000035337">
    <property type="component" value="Chromosome"/>
</dbReference>
<dbReference type="InterPro" id="IPR036291">
    <property type="entry name" value="NAD(P)-bd_dom_sf"/>
</dbReference>
<evidence type="ECO:0000256" key="1">
    <source>
        <dbReference type="ARBA" id="ARBA00007637"/>
    </source>
</evidence>
<evidence type="ECO:0000313" key="3">
    <source>
        <dbReference type="EMBL" id="AKL97711.1"/>
    </source>
</evidence>
<organism evidence="3 4">
    <name type="scientific">Endomicrobium proavitum</name>
    <dbReference type="NCBI Taxonomy" id="1408281"/>
    <lineage>
        <taxon>Bacteria</taxon>
        <taxon>Pseudomonadati</taxon>
        <taxon>Elusimicrobiota</taxon>
        <taxon>Endomicrobiia</taxon>
        <taxon>Endomicrobiales</taxon>
        <taxon>Endomicrobiaceae</taxon>
        <taxon>Endomicrobium</taxon>
    </lineage>
</organism>
<dbReference type="EMBL" id="CP009498">
    <property type="protein sequence ID" value="AKL97711.1"/>
    <property type="molecule type" value="Genomic_DNA"/>
</dbReference>
<sequence length="296" mass="33178">MVTKKVILTGATGLIGKEVIEPLKKSGFDIYALNIDKNNPDNGVNWIECNIFNYAQIKSVFEKVKPEYLLNFAWATVGDYLSSNINFDFLKAGLELLKHFAANGGKRAVFSGTCFEYKFKNSPLKETDDLNPETVYAKCKNYLRELSELYCKQNNINFGWGRIFYVYGHKENEKRLTAHIIKSIKENKEVIINAGSLVKDYMYSKDIGAAFAKFLDSGVSGAVNICTGKGISLADYALTIADKFNRKDLIKILNEPSNQPPFIVGDNLRLINEVGYKTQYALSAAIDNILKGENSK</sequence>
<protein>
    <submittedName>
        <fullName evidence="3">NAD-dependent epimerase/dehydratase</fullName>
    </submittedName>
</protein>
<dbReference type="RefSeq" id="WP_158408980.1">
    <property type="nucleotide sequence ID" value="NZ_CP009498.1"/>
</dbReference>